<dbReference type="InterPro" id="IPR051755">
    <property type="entry name" value="Ig-like_CS_Receptor"/>
</dbReference>
<keyword evidence="2" id="KW-0325">Glycoprotein</keyword>
<evidence type="ECO:0000256" key="1">
    <source>
        <dbReference type="ARBA" id="ARBA00023157"/>
    </source>
</evidence>
<dbReference type="InterPro" id="IPR036179">
    <property type="entry name" value="Ig-like_dom_sf"/>
</dbReference>
<feature type="non-terminal residue" evidence="4">
    <location>
        <position position="173"/>
    </location>
</feature>
<evidence type="ECO:0000256" key="2">
    <source>
        <dbReference type="ARBA" id="ARBA00023180"/>
    </source>
</evidence>
<accession>A0A8J7P3Q7</accession>
<dbReference type="SUPFAM" id="SSF48726">
    <property type="entry name" value="Immunoglobulin"/>
    <property type="match status" value="1"/>
</dbReference>
<feature type="domain" description="Ig-like" evidence="3">
    <location>
        <begin position="6"/>
        <end position="97"/>
    </location>
</feature>
<comment type="caution">
    <text evidence="4">The sequence shown here is derived from an EMBL/GenBank/DDBJ whole genome shotgun (WGS) entry which is preliminary data.</text>
</comment>
<dbReference type="InterPro" id="IPR007110">
    <property type="entry name" value="Ig-like_dom"/>
</dbReference>
<proteinExistence type="predicted"/>
<dbReference type="InterPro" id="IPR013783">
    <property type="entry name" value="Ig-like_fold"/>
</dbReference>
<dbReference type="Pfam" id="PF07686">
    <property type="entry name" value="V-set"/>
    <property type="match status" value="1"/>
</dbReference>
<sequence>LLVSFPGAVMGEDVITQVPGLVTGTEGQSVTLNCTEHATGLGAVKWSRDTGRGSQLFFNTGGDIRNPCVSFILENHLTDKSIRIDNLTLGDSGVYYCDKYRPGSSSEIAVPGPGVTLTVTGECLQFHSTLSRIRALPGARTDNLNNQSCSSIHPGPILRGEDTLHHTGEKTGF</sequence>
<dbReference type="Proteomes" id="UP000736164">
    <property type="component" value="Unassembled WGS sequence"/>
</dbReference>
<gene>
    <name evidence="4" type="primary">Sirpb1_0</name>
    <name evidence="4" type="ORF">GTO95_0000921</name>
</gene>
<feature type="non-terminal residue" evidence="4">
    <location>
        <position position="1"/>
    </location>
</feature>
<keyword evidence="1" id="KW-1015">Disulfide bond</keyword>
<dbReference type="AlphaFoldDB" id="A0A8J7P3Q7"/>
<dbReference type="Gene3D" id="2.60.40.10">
    <property type="entry name" value="Immunoglobulins"/>
    <property type="match status" value="1"/>
</dbReference>
<dbReference type="InterPro" id="IPR003599">
    <property type="entry name" value="Ig_sub"/>
</dbReference>
<keyword evidence="5" id="KW-1185">Reference proteome</keyword>
<evidence type="ECO:0000313" key="4">
    <source>
        <dbReference type="EMBL" id="MBN3323218.1"/>
    </source>
</evidence>
<name>A0A8J7P3Q7_ATRSP</name>
<evidence type="ECO:0000259" key="3">
    <source>
        <dbReference type="PROSITE" id="PS50835"/>
    </source>
</evidence>
<dbReference type="PROSITE" id="PS50835">
    <property type="entry name" value="IG_LIKE"/>
    <property type="match status" value="1"/>
</dbReference>
<dbReference type="SMART" id="SM00409">
    <property type="entry name" value="IG"/>
    <property type="match status" value="1"/>
</dbReference>
<dbReference type="InterPro" id="IPR013106">
    <property type="entry name" value="Ig_V-set"/>
</dbReference>
<protein>
    <submittedName>
        <fullName evidence="4">SIRBL protein</fullName>
    </submittedName>
</protein>
<evidence type="ECO:0000313" key="5">
    <source>
        <dbReference type="Proteomes" id="UP000736164"/>
    </source>
</evidence>
<dbReference type="PANTHER" id="PTHR19971">
    <property type="entry name" value="SIGNAL-REGULATORY PROTEIN BETA"/>
    <property type="match status" value="1"/>
</dbReference>
<reference evidence="4" key="1">
    <citation type="journal article" date="2021" name="Cell">
        <title>Tracing the genetic footprints of vertebrate landing in non-teleost ray-finned fishes.</title>
        <authorList>
            <person name="Bi X."/>
            <person name="Wang K."/>
            <person name="Yang L."/>
            <person name="Pan H."/>
            <person name="Jiang H."/>
            <person name="Wei Q."/>
            <person name="Fang M."/>
            <person name="Yu H."/>
            <person name="Zhu C."/>
            <person name="Cai Y."/>
            <person name="He Y."/>
            <person name="Gan X."/>
            <person name="Zeng H."/>
            <person name="Yu D."/>
            <person name="Zhu Y."/>
            <person name="Jiang H."/>
            <person name="Qiu Q."/>
            <person name="Yang H."/>
            <person name="Zhang Y.E."/>
            <person name="Wang W."/>
            <person name="Zhu M."/>
            <person name="He S."/>
            <person name="Zhang G."/>
        </authorList>
    </citation>
    <scope>NUCLEOTIDE SEQUENCE</scope>
    <source>
        <strain evidence="4">Allg_001</strain>
    </source>
</reference>
<dbReference type="EMBL" id="JAAWVO010063660">
    <property type="protein sequence ID" value="MBN3323218.1"/>
    <property type="molecule type" value="Genomic_DNA"/>
</dbReference>
<organism evidence="4 5">
    <name type="scientific">Atractosteus spatula</name>
    <name type="common">Alligator gar</name>
    <name type="synonym">Lepisosteus spatula</name>
    <dbReference type="NCBI Taxonomy" id="7917"/>
    <lineage>
        <taxon>Eukaryota</taxon>
        <taxon>Metazoa</taxon>
        <taxon>Chordata</taxon>
        <taxon>Craniata</taxon>
        <taxon>Vertebrata</taxon>
        <taxon>Euteleostomi</taxon>
        <taxon>Actinopterygii</taxon>
        <taxon>Neopterygii</taxon>
        <taxon>Holostei</taxon>
        <taxon>Semionotiformes</taxon>
        <taxon>Lepisosteidae</taxon>
        <taxon>Atractosteus</taxon>
    </lineage>
</organism>